<feature type="signal peptide" evidence="2">
    <location>
        <begin position="1"/>
        <end position="23"/>
    </location>
</feature>
<feature type="transmembrane region" description="Helical" evidence="1">
    <location>
        <begin position="91"/>
        <end position="109"/>
    </location>
</feature>
<keyword evidence="1" id="KW-0812">Transmembrane</keyword>
<keyword evidence="1" id="KW-0472">Membrane</keyword>
<keyword evidence="2" id="KW-0732">Signal</keyword>
<dbReference type="Pfam" id="PF18895">
    <property type="entry name" value="T4SS_pilin"/>
    <property type="match status" value="1"/>
</dbReference>
<gene>
    <name evidence="3" type="ORF">COU35_04115</name>
</gene>
<comment type="caution">
    <text evidence="3">The sequence shown here is derived from an EMBL/GenBank/DDBJ whole genome shotgun (WGS) entry which is preliminary data.</text>
</comment>
<dbReference type="Proteomes" id="UP000230154">
    <property type="component" value="Unassembled WGS sequence"/>
</dbReference>
<evidence type="ECO:0000313" key="3">
    <source>
        <dbReference type="EMBL" id="PIR74114.1"/>
    </source>
</evidence>
<evidence type="ECO:0000256" key="2">
    <source>
        <dbReference type="SAM" id="SignalP"/>
    </source>
</evidence>
<feature type="chain" id="PRO_5013850067" evidence="2">
    <location>
        <begin position="24"/>
        <end position="126"/>
    </location>
</feature>
<organism evidence="3 4">
    <name type="scientific">Candidatus Magasanikbacteria bacterium CG10_big_fil_rev_8_21_14_0_10_47_10</name>
    <dbReference type="NCBI Taxonomy" id="1974652"/>
    <lineage>
        <taxon>Bacteria</taxon>
        <taxon>Candidatus Magasanikiibacteriota</taxon>
    </lineage>
</organism>
<protein>
    <submittedName>
        <fullName evidence="3">Uncharacterized protein</fullName>
    </submittedName>
</protein>
<dbReference type="EMBL" id="PFCB01000029">
    <property type="protein sequence ID" value="PIR74114.1"/>
    <property type="molecule type" value="Genomic_DNA"/>
</dbReference>
<feature type="transmembrane region" description="Helical" evidence="1">
    <location>
        <begin position="49"/>
        <end position="79"/>
    </location>
</feature>
<sequence>MIKYILVLFLLSISILYTPPALAQAIGDPLGVEFGSASGLSNTDPRSTVAGIINVALSLLGIILVTLIVYAGFLWMTAAGNDDQITKAKKILSSAIIGLIIILSAYAITRFVTDNLQQVTGAGTGR</sequence>
<name>A0A2H0TPP7_9BACT</name>
<accession>A0A2H0TPP7</accession>
<evidence type="ECO:0000256" key="1">
    <source>
        <dbReference type="SAM" id="Phobius"/>
    </source>
</evidence>
<dbReference type="AlphaFoldDB" id="A0A2H0TPP7"/>
<keyword evidence="1" id="KW-1133">Transmembrane helix</keyword>
<reference evidence="4" key="1">
    <citation type="submission" date="2017-09" db="EMBL/GenBank/DDBJ databases">
        <title>Depth-based differentiation of microbial function through sediment-hosted aquifers and enrichment of novel symbionts in the deep terrestrial subsurface.</title>
        <authorList>
            <person name="Probst A.J."/>
            <person name="Ladd B."/>
            <person name="Jarett J.K."/>
            <person name="Geller-Mcgrath D.E."/>
            <person name="Sieber C.M.K."/>
            <person name="Emerson J.B."/>
            <person name="Anantharaman K."/>
            <person name="Thomas B.C."/>
            <person name="Malmstrom R."/>
            <person name="Stieglmeier M."/>
            <person name="Klingl A."/>
            <person name="Woyke T."/>
            <person name="Ryan C.M."/>
            <person name="Banfield J.F."/>
        </authorList>
    </citation>
    <scope>NUCLEOTIDE SEQUENCE [LARGE SCALE GENOMIC DNA]</scope>
</reference>
<dbReference type="InterPro" id="IPR043993">
    <property type="entry name" value="T4SS_pilin"/>
</dbReference>
<proteinExistence type="predicted"/>
<evidence type="ECO:0000313" key="4">
    <source>
        <dbReference type="Proteomes" id="UP000230154"/>
    </source>
</evidence>